<keyword evidence="3" id="KW-0808">Transferase</keyword>
<dbReference type="AlphaFoldDB" id="X1G6K3"/>
<dbReference type="Pfam" id="PF06253">
    <property type="entry name" value="MTTB"/>
    <property type="match status" value="1"/>
</dbReference>
<sequence>MRYWKCFIVFLEGIEVSPETIAVDVIKKVGPKGNFLEEEHTLQHLRSGEHWEAEISNRCIYQTWLKRGSPDIVENARKKVREILCPLR</sequence>
<protein>
    <submittedName>
        <fullName evidence="4">Uncharacterized protein</fullName>
    </submittedName>
</protein>
<keyword evidence="2" id="KW-0489">Methyltransferase</keyword>
<dbReference type="GO" id="GO:0032259">
    <property type="term" value="P:methylation"/>
    <property type="evidence" value="ECO:0007669"/>
    <property type="project" value="UniProtKB-KW"/>
</dbReference>
<gene>
    <name evidence="4" type="ORF">S03H2_24305</name>
</gene>
<dbReference type="GO" id="GO:0015948">
    <property type="term" value="P:methanogenesis"/>
    <property type="evidence" value="ECO:0007669"/>
    <property type="project" value="InterPro"/>
</dbReference>
<evidence type="ECO:0000256" key="1">
    <source>
        <dbReference type="ARBA" id="ARBA00007137"/>
    </source>
</evidence>
<name>X1G6K3_9ZZZZ</name>
<dbReference type="InterPro" id="IPR010426">
    <property type="entry name" value="MTTB_MeTrfase"/>
</dbReference>
<evidence type="ECO:0000256" key="3">
    <source>
        <dbReference type="ARBA" id="ARBA00022679"/>
    </source>
</evidence>
<organism evidence="4">
    <name type="scientific">marine sediment metagenome</name>
    <dbReference type="NCBI Taxonomy" id="412755"/>
    <lineage>
        <taxon>unclassified sequences</taxon>
        <taxon>metagenomes</taxon>
        <taxon>ecological metagenomes</taxon>
    </lineage>
</organism>
<dbReference type="InterPro" id="IPR038601">
    <property type="entry name" value="MttB-like_sf"/>
</dbReference>
<comment type="caution">
    <text evidence="4">The sequence shown here is derived from an EMBL/GenBank/DDBJ whole genome shotgun (WGS) entry which is preliminary data.</text>
</comment>
<dbReference type="GO" id="GO:0008168">
    <property type="term" value="F:methyltransferase activity"/>
    <property type="evidence" value="ECO:0007669"/>
    <property type="project" value="UniProtKB-KW"/>
</dbReference>
<comment type="similarity">
    <text evidence="1">Belongs to the trimethylamine methyltransferase family.</text>
</comment>
<dbReference type="Gene3D" id="3.20.20.480">
    <property type="entry name" value="Trimethylamine methyltransferase-like"/>
    <property type="match status" value="1"/>
</dbReference>
<reference evidence="4" key="1">
    <citation type="journal article" date="2014" name="Front. Microbiol.">
        <title>High frequency of phylogenetically diverse reductive dehalogenase-homologous genes in deep subseafloor sedimentary metagenomes.</title>
        <authorList>
            <person name="Kawai M."/>
            <person name="Futagami T."/>
            <person name="Toyoda A."/>
            <person name="Takaki Y."/>
            <person name="Nishi S."/>
            <person name="Hori S."/>
            <person name="Arai W."/>
            <person name="Tsubouchi T."/>
            <person name="Morono Y."/>
            <person name="Uchiyama I."/>
            <person name="Ito T."/>
            <person name="Fujiyama A."/>
            <person name="Inagaki F."/>
            <person name="Takami H."/>
        </authorList>
    </citation>
    <scope>NUCLEOTIDE SEQUENCE</scope>
    <source>
        <strain evidence="4">Expedition CK06-06</strain>
    </source>
</reference>
<evidence type="ECO:0000313" key="4">
    <source>
        <dbReference type="EMBL" id="GAH37194.1"/>
    </source>
</evidence>
<evidence type="ECO:0000256" key="2">
    <source>
        <dbReference type="ARBA" id="ARBA00022603"/>
    </source>
</evidence>
<accession>X1G6K3</accession>
<dbReference type="EMBL" id="BARU01013470">
    <property type="protein sequence ID" value="GAH37194.1"/>
    <property type="molecule type" value="Genomic_DNA"/>
</dbReference>
<proteinExistence type="inferred from homology"/>